<reference evidence="2" key="1">
    <citation type="submission" date="2019-09" db="EMBL/GenBank/DDBJ databases">
        <title>Draft genome information of white flower Hibiscus syriacus.</title>
        <authorList>
            <person name="Kim Y.-M."/>
        </authorList>
    </citation>
    <scope>NUCLEOTIDE SEQUENCE [LARGE SCALE GENOMIC DNA]</scope>
    <source>
        <strain evidence="2">YM2019G1</strain>
    </source>
</reference>
<dbReference type="InterPro" id="IPR036873">
    <property type="entry name" value="Rhodanese-like_dom_sf"/>
</dbReference>
<sequence length="141" mass="15754">MNAGDPCPTGSMGRLIMPKCSGSQVVTLDVVETKHLIQSGYVYIDVRTVEEYKKGRVEAEKILNIPYLFSTPEGRVKNPEFLKEVSSICKEDDPLILAISKFEFIFLPFLYLNDVGIGSRLSAFLFLTGLTKWVEIPSCNS</sequence>
<evidence type="ECO:0000313" key="2">
    <source>
        <dbReference type="EMBL" id="KAE8697304.1"/>
    </source>
</evidence>
<evidence type="ECO:0000259" key="1">
    <source>
        <dbReference type="PROSITE" id="PS50206"/>
    </source>
</evidence>
<dbReference type="PROSITE" id="PS50206">
    <property type="entry name" value="RHODANESE_3"/>
    <property type="match status" value="1"/>
</dbReference>
<dbReference type="Proteomes" id="UP000436088">
    <property type="component" value="Unassembled WGS sequence"/>
</dbReference>
<dbReference type="Gene3D" id="3.40.250.10">
    <property type="entry name" value="Rhodanese-like domain"/>
    <property type="match status" value="1"/>
</dbReference>
<evidence type="ECO:0000313" key="3">
    <source>
        <dbReference type="Proteomes" id="UP000436088"/>
    </source>
</evidence>
<dbReference type="EMBL" id="VEPZ02001051">
    <property type="protein sequence ID" value="KAE8697304.1"/>
    <property type="molecule type" value="Genomic_DNA"/>
</dbReference>
<protein>
    <submittedName>
        <fullName evidence="2">Rhodanese-like domain-containing protein 19</fullName>
    </submittedName>
</protein>
<proteinExistence type="predicted"/>
<dbReference type="InterPro" id="IPR001763">
    <property type="entry name" value="Rhodanese-like_dom"/>
</dbReference>
<accession>A0A6A2ZZ70</accession>
<dbReference type="InterPro" id="IPR044684">
    <property type="entry name" value="STR17/STR18/HARC1-like"/>
</dbReference>
<name>A0A6A2ZZ70_HIBSY</name>
<gene>
    <name evidence="2" type="ORF">F3Y22_tig00110621pilonHSYRG00047</name>
</gene>
<comment type="caution">
    <text evidence="2">The sequence shown here is derived from an EMBL/GenBank/DDBJ whole genome shotgun (WGS) entry which is preliminary data.</text>
</comment>
<dbReference type="GO" id="GO:0003824">
    <property type="term" value="F:catalytic activity"/>
    <property type="evidence" value="ECO:0007669"/>
    <property type="project" value="InterPro"/>
</dbReference>
<dbReference type="PANTHER" id="PTHR44542">
    <property type="entry name" value="THIOSULFATE SULFURTRANSFERASE 18"/>
    <property type="match status" value="1"/>
</dbReference>
<keyword evidence="3" id="KW-1185">Reference proteome</keyword>
<dbReference type="SUPFAM" id="SSF52821">
    <property type="entry name" value="Rhodanese/Cell cycle control phosphatase"/>
    <property type="match status" value="1"/>
</dbReference>
<organism evidence="2 3">
    <name type="scientific">Hibiscus syriacus</name>
    <name type="common">Rose of Sharon</name>
    <dbReference type="NCBI Taxonomy" id="106335"/>
    <lineage>
        <taxon>Eukaryota</taxon>
        <taxon>Viridiplantae</taxon>
        <taxon>Streptophyta</taxon>
        <taxon>Embryophyta</taxon>
        <taxon>Tracheophyta</taxon>
        <taxon>Spermatophyta</taxon>
        <taxon>Magnoliopsida</taxon>
        <taxon>eudicotyledons</taxon>
        <taxon>Gunneridae</taxon>
        <taxon>Pentapetalae</taxon>
        <taxon>rosids</taxon>
        <taxon>malvids</taxon>
        <taxon>Malvales</taxon>
        <taxon>Malvaceae</taxon>
        <taxon>Malvoideae</taxon>
        <taxon>Hibiscus</taxon>
    </lineage>
</organism>
<dbReference type="AlphaFoldDB" id="A0A6A2ZZ70"/>
<feature type="domain" description="Rhodanese" evidence="1">
    <location>
        <begin position="37"/>
        <end position="97"/>
    </location>
</feature>
<dbReference type="PANTHER" id="PTHR44542:SF12">
    <property type="entry name" value="THIOSULFATE SULFURTRANSFERASE 18"/>
    <property type="match status" value="1"/>
</dbReference>